<feature type="transmembrane region" description="Helical" evidence="2">
    <location>
        <begin position="35"/>
        <end position="57"/>
    </location>
</feature>
<sequence>TATIFVFLSYAAFFVLWFCVLTLSDSGLTLPDFGAFDMGTGAVALVMLLALFVTDLLIKRTGAFLDLGCMLLLFATIFALTYPGSIFLEADVNYMHFGQSPLVNIAAFVVAMLVIYNLLNAAIRMGTKSHHALSCIRYLLLLAAVIVLVVALGIREGFDQLIAASSLLPVILCIVAPFAAFLLELIAAIWQHAKKMRAQSAPAPEPEPVPEPVKEQPQQPMAAPMYTMPVFAMPMPVAQPTPTPAPAPTPAPEPAAPAPQAEEAPMSAFERDMIALANAPANETQSYTSTTYPYASAYQAEPQPTPAIPQPRRQSMPAPSYQSAPRPAPVIDPTPYIYDAFISSLTPQEKNEFGDLFIANRHGDLSYLPAYVIGGDNTEFFKQAFVYLGKFRDHISAPLLNKLYLYVSSL</sequence>
<keyword evidence="2" id="KW-1133">Transmembrane helix</keyword>
<reference evidence="3" key="1">
    <citation type="journal article" date="2021" name="PeerJ">
        <title>Extensive microbial diversity within the chicken gut microbiome revealed by metagenomics and culture.</title>
        <authorList>
            <person name="Gilroy R."/>
            <person name="Ravi A."/>
            <person name="Getino M."/>
            <person name="Pursley I."/>
            <person name="Horton D.L."/>
            <person name="Alikhan N.F."/>
            <person name="Baker D."/>
            <person name="Gharbi K."/>
            <person name="Hall N."/>
            <person name="Watson M."/>
            <person name="Adriaenssens E.M."/>
            <person name="Foster-Nyarko E."/>
            <person name="Jarju S."/>
            <person name="Secka A."/>
            <person name="Antonio M."/>
            <person name="Oren A."/>
            <person name="Chaudhuri R.R."/>
            <person name="La Ragione R."/>
            <person name="Hildebrand F."/>
            <person name="Pallen M.J."/>
        </authorList>
    </citation>
    <scope>NUCLEOTIDE SEQUENCE</scope>
    <source>
        <strain evidence="3">CHK33-5263</strain>
    </source>
</reference>
<name>A0A9D2DVQ2_9FIRM</name>
<feature type="transmembrane region" description="Helical" evidence="2">
    <location>
        <begin position="135"/>
        <end position="154"/>
    </location>
</feature>
<feature type="region of interest" description="Disordered" evidence="1">
    <location>
        <begin position="199"/>
        <end position="219"/>
    </location>
</feature>
<protein>
    <submittedName>
        <fullName evidence="3">Uncharacterized protein</fullName>
    </submittedName>
</protein>
<feature type="transmembrane region" description="Helical" evidence="2">
    <location>
        <begin position="64"/>
        <end position="82"/>
    </location>
</feature>
<accession>A0A9D2DVQ2</accession>
<dbReference type="EMBL" id="DXBS01000013">
    <property type="protein sequence ID" value="HIZ23965.1"/>
    <property type="molecule type" value="Genomic_DNA"/>
</dbReference>
<feature type="region of interest" description="Disordered" evidence="1">
    <location>
        <begin position="237"/>
        <end position="263"/>
    </location>
</feature>
<evidence type="ECO:0000256" key="2">
    <source>
        <dbReference type="SAM" id="Phobius"/>
    </source>
</evidence>
<organism evidence="3 4">
    <name type="scientific">Candidatus Gallimonas intestinigallinarum</name>
    <dbReference type="NCBI Taxonomy" id="2838604"/>
    <lineage>
        <taxon>Bacteria</taxon>
        <taxon>Bacillati</taxon>
        <taxon>Bacillota</taxon>
        <taxon>Clostridia</taxon>
        <taxon>Candidatus Gallimonas</taxon>
    </lineage>
</organism>
<comment type="caution">
    <text evidence="3">The sequence shown here is derived from an EMBL/GenBank/DDBJ whole genome shotgun (WGS) entry which is preliminary data.</text>
</comment>
<proteinExistence type="predicted"/>
<gene>
    <name evidence="3" type="ORF">H9812_00595</name>
</gene>
<feature type="transmembrane region" description="Helical" evidence="2">
    <location>
        <begin position="102"/>
        <end position="123"/>
    </location>
</feature>
<dbReference type="Proteomes" id="UP000824044">
    <property type="component" value="Unassembled WGS sequence"/>
</dbReference>
<evidence type="ECO:0000313" key="3">
    <source>
        <dbReference type="EMBL" id="HIZ23965.1"/>
    </source>
</evidence>
<feature type="transmembrane region" description="Helical" evidence="2">
    <location>
        <begin position="5"/>
        <end position="23"/>
    </location>
</feature>
<feature type="compositionally biased region" description="Pro residues" evidence="1">
    <location>
        <begin position="237"/>
        <end position="257"/>
    </location>
</feature>
<evidence type="ECO:0000313" key="4">
    <source>
        <dbReference type="Proteomes" id="UP000824044"/>
    </source>
</evidence>
<feature type="region of interest" description="Disordered" evidence="1">
    <location>
        <begin position="302"/>
        <end position="325"/>
    </location>
</feature>
<keyword evidence="2" id="KW-0472">Membrane</keyword>
<evidence type="ECO:0000256" key="1">
    <source>
        <dbReference type="SAM" id="MobiDB-lite"/>
    </source>
</evidence>
<feature type="non-terminal residue" evidence="3">
    <location>
        <position position="1"/>
    </location>
</feature>
<keyword evidence="2" id="KW-0812">Transmembrane</keyword>
<reference evidence="3" key="2">
    <citation type="submission" date="2021-04" db="EMBL/GenBank/DDBJ databases">
        <authorList>
            <person name="Gilroy R."/>
        </authorList>
    </citation>
    <scope>NUCLEOTIDE SEQUENCE</scope>
    <source>
        <strain evidence="3">CHK33-5263</strain>
    </source>
</reference>
<feature type="transmembrane region" description="Helical" evidence="2">
    <location>
        <begin position="166"/>
        <end position="190"/>
    </location>
</feature>
<dbReference type="AlphaFoldDB" id="A0A9D2DVQ2"/>